<comment type="similarity">
    <text evidence="1">Belongs to the outer membrane factor (OMF) (TC 1.B.17) family.</text>
</comment>
<sequence length="421" mass="43754">MSRIIAALLAVASCASIAHAQSSEPAPTSPPLTLERALALAGETAPSLEAATAGVRAAVAGRTVAGYRPNPSIVAETENVAGSGQYRGLRSAETTAGLSLPIELGGKRSARIAVADAIGNRARIGTVLAEADLRLAVTQLYIQAASAERRLVTAREQAGIAREALRAAGVRVQAGRASPLEQQRADVLRINAETAVERAQRLSEVARDNLARRIGQPVTASLDLAWYDRVEGFGPARPIEPAGTLALAAARADATTAEAQVRLARSQRVPDVTLSASARRLEATNDVAAVFGVSIPFPVFNNGRAAIAQARAQSDQAQALRRAAELDAAQDIANAQAEVANAATSARNASGPVLAAAAEAARIARIGYREGKFGQLDLLDAERTLSETRTAAIDALATYHDAKARLERLVAAAPSSEENVQ</sequence>
<name>A0A558RDC1_9SPHN</name>
<evidence type="ECO:0000313" key="3">
    <source>
        <dbReference type="EMBL" id="TVV77376.1"/>
    </source>
</evidence>
<accession>A0A558RDC1</accession>
<organism evidence="3 4">
    <name type="scientific">Alterirhizorhabdus solaris</name>
    <dbReference type="NCBI Taxonomy" id="2529389"/>
    <lineage>
        <taxon>Bacteria</taxon>
        <taxon>Pseudomonadati</taxon>
        <taxon>Pseudomonadota</taxon>
        <taxon>Alphaproteobacteria</taxon>
        <taxon>Sphingomonadales</taxon>
        <taxon>Rhizorhabdaceae</taxon>
        <taxon>Alterirhizorhabdus</taxon>
    </lineage>
</organism>
<dbReference type="OrthoDB" id="9791261at2"/>
<proteinExistence type="inferred from homology"/>
<evidence type="ECO:0000256" key="2">
    <source>
        <dbReference type="SAM" id="SignalP"/>
    </source>
</evidence>
<dbReference type="AlphaFoldDB" id="A0A558RDC1"/>
<dbReference type="EMBL" id="VNIM01000002">
    <property type="protein sequence ID" value="TVV77376.1"/>
    <property type="molecule type" value="Genomic_DNA"/>
</dbReference>
<dbReference type="PANTHER" id="PTHR30203">
    <property type="entry name" value="OUTER MEMBRANE CATION EFFLUX PROTEIN"/>
    <property type="match status" value="1"/>
</dbReference>
<protein>
    <submittedName>
        <fullName evidence="3">TolC family protein</fullName>
    </submittedName>
</protein>
<feature type="signal peptide" evidence="2">
    <location>
        <begin position="1"/>
        <end position="20"/>
    </location>
</feature>
<dbReference type="Gene3D" id="1.20.1600.10">
    <property type="entry name" value="Outer membrane efflux proteins (OEP)"/>
    <property type="match status" value="1"/>
</dbReference>
<keyword evidence="2" id="KW-0732">Signal</keyword>
<feature type="chain" id="PRO_5021810504" evidence="2">
    <location>
        <begin position="21"/>
        <end position="421"/>
    </location>
</feature>
<dbReference type="PANTHER" id="PTHR30203:SF24">
    <property type="entry name" value="BLR4935 PROTEIN"/>
    <property type="match status" value="1"/>
</dbReference>
<keyword evidence="4" id="KW-1185">Reference proteome</keyword>
<dbReference type="SUPFAM" id="SSF56954">
    <property type="entry name" value="Outer membrane efflux proteins (OEP)"/>
    <property type="match status" value="1"/>
</dbReference>
<dbReference type="InterPro" id="IPR010131">
    <property type="entry name" value="MdtP/NodT-like"/>
</dbReference>
<dbReference type="Proteomes" id="UP000318681">
    <property type="component" value="Unassembled WGS sequence"/>
</dbReference>
<dbReference type="Pfam" id="PF02321">
    <property type="entry name" value="OEP"/>
    <property type="match status" value="2"/>
</dbReference>
<dbReference type="RefSeq" id="WP_145147216.1">
    <property type="nucleotide sequence ID" value="NZ_VNIM01000002.1"/>
</dbReference>
<gene>
    <name evidence="3" type="ORF">FOY91_01050</name>
</gene>
<dbReference type="GO" id="GO:0015562">
    <property type="term" value="F:efflux transmembrane transporter activity"/>
    <property type="evidence" value="ECO:0007669"/>
    <property type="project" value="InterPro"/>
</dbReference>
<evidence type="ECO:0000313" key="4">
    <source>
        <dbReference type="Proteomes" id="UP000318681"/>
    </source>
</evidence>
<evidence type="ECO:0000256" key="1">
    <source>
        <dbReference type="ARBA" id="ARBA00007613"/>
    </source>
</evidence>
<dbReference type="InterPro" id="IPR003423">
    <property type="entry name" value="OMP_efflux"/>
</dbReference>
<comment type="caution">
    <text evidence="3">The sequence shown here is derived from an EMBL/GenBank/DDBJ whole genome shotgun (WGS) entry which is preliminary data.</text>
</comment>
<reference evidence="3 4" key="1">
    <citation type="submission" date="2019-07" db="EMBL/GenBank/DDBJ databases">
        <title>Sphingomonas solaris sp. nov., isolated from a solar panel from Boston, Massachusetts.</title>
        <authorList>
            <person name="Tanner K."/>
            <person name="Pascual J."/>
            <person name="Mancuso C."/>
            <person name="Pereto J."/>
            <person name="Khalil A."/>
            <person name="Vilanova C."/>
        </authorList>
    </citation>
    <scope>NUCLEOTIDE SEQUENCE [LARGE SCALE GENOMIC DNA]</scope>
    <source>
        <strain evidence="3 4">R4DWN</strain>
    </source>
</reference>